<feature type="region of interest" description="Disordered" evidence="1">
    <location>
        <begin position="39"/>
        <end position="116"/>
    </location>
</feature>
<dbReference type="HOGENOM" id="CLU_1647199_0_0_1"/>
<accession>Q4Q487</accession>
<gene>
    <name evidence="2" type="ORF">LMJF_33_1035</name>
</gene>
<dbReference type="GeneID" id="5654515"/>
<evidence type="ECO:0000256" key="1">
    <source>
        <dbReference type="SAM" id="MobiDB-lite"/>
    </source>
</evidence>
<dbReference type="PROSITE" id="PS51257">
    <property type="entry name" value="PROKAR_LIPOPROTEIN"/>
    <property type="match status" value="1"/>
</dbReference>
<sequence length="177" mass="18448">MGCSASKSKEVKPSGGPGASSATASNAIGACANGTYAQKPATEAAAADTAQPSQNGTTLSANKSPSNHSVEAPTGRAADASRDNKNTNGDSTEAPDKGPRQNGAGLSSGDLDENGNAVLLPKGVWVKTEGTPYYYCAEENLYFHPPSCQFYDPTNEMWYDPEKDEWYRDDGSDAEAA</sequence>
<dbReference type="VEuPathDB" id="TriTrypDB:LMJLV39_330017700"/>
<dbReference type="VEuPathDB" id="TriTrypDB:LmjF.33.1035"/>
<dbReference type="KEGG" id="lma:LMJF_33_1035"/>
<reference evidence="2 3" key="2">
    <citation type="journal article" date="2011" name="Genome Res.">
        <title>Chromosome and gene copy number variation allow major structural change between species and strains of Leishmania.</title>
        <authorList>
            <person name="Rogers M.B."/>
            <person name="Hilley J.D."/>
            <person name="Dickens N.J."/>
            <person name="Wilkes J."/>
            <person name="Bates P.A."/>
            <person name="Depledge D.P."/>
            <person name="Harris D."/>
            <person name="Her Y."/>
            <person name="Herzyk P."/>
            <person name="Imamura H."/>
            <person name="Otto T.D."/>
            <person name="Sanders M."/>
            <person name="Seeger K."/>
            <person name="Dujardin J.C."/>
            <person name="Berriman M."/>
            <person name="Smith D.F."/>
            <person name="Hertz-Fowler C."/>
            <person name="Mottram J.C."/>
        </authorList>
    </citation>
    <scope>NUCLEOTIDE SEQUENCE [LARGE SCALE GENOMIC DNA]</scope>
    <source>
        <strain evidence="3">MHOM/IL/81/Friedlin</strain>
    </source>
</reference>
<dbReference type="VEuPathDB" id="TriTrypDB:LMJFC_330019900"/>
<evidence type="ECO:0000313" key="2">
    <source>
        <dbReference type="EMBL" id="CAJ06191.1"/>
    </source>
</evidence>
<dbReference type="AlphaFoldDB" id="Q4Q487"/>
<evidence type="ECO:0008006" key="4">
    <source>
        <dbReference type="Google" id="ProtNLM"/>
    </source>
</evidence>
<protein>
    <recommendedName>
        <fullName evidence="4">OCRE domain-containing protein</fullName>
    </recommendedName>
</protein>
<feature type="compositionally biased region" description="Low complexity" evidence="1">
    <location>
        <begin position="39"/>
        <end position="50"/>
    </location>
</feature>
<dbReference type="OMA" id="YYCAEEN"/>
<dbReference type="RefSeq" id="XP_001685861.1">
    <property type="nucleotide sequence ID" value="XM_001685809.1"/>
</dbReference>
<feature type="compositionally biased region" description="Polar residues" evidence="1">
    <location>
        <begin position="51"/>
        <end position="69"/>
    </location>
</feature>
<proteinExistence type="predicted"/>
<dbReference type="eggNOG" id="ENOG502SQPI">
    <property type="taxonomic scope" value="Eukaryota"/>
</dbReference>
<keyword evidence="3" id="KW-1185">Reference proteome</keyword>
<dbReference type="Proteomes" id="UP000000542">
    <property type="component" value="Chromosome 33"/>
</dbReference>
<evidence type="ECO:0000313" key="3">
    <source>
        <dbReference type="Proteomes" id="UP000000542"/>
    </source>
</evidence>
<dbReference type="VEuPathDB" id="TriTrypDB:LMJSD75_330017500"/>
<organism evidence="2 3">
    <name type="scientific">Leishmania major</name>
    <dbReference type="NCBI Taxonomy" id="5664"/>
    <lineage>
        <taxon>Eukaryota</taxon>
        <taxon>Discoba</taxon>
        <taxon>Euglenozoa</taxon>
        <taxon>Kinetoplastea</taxon>
        <taxon>Metakinetoplastina</taxon>
        <taxon>Trypanosomatida</taxon>
        <taxon>Trypanosomatidae</taxon>
        <taxon>Leishmaniinae</taxon>
        <taxon>Leishmania</taxon>
    </lineage>
</organism>
<name>Q4Q487_LEIMA</name>
<feature type="region of interest" description="Disordered" evidence="1">
    <location>
        <begin position="1"/>
        <end position="25"/>
    </location>
</feature>
<dbReference type="InParanoid" id="Q4Q487"/>
<dbReference type="EMBL" id="FR796429">
    <property type="protein sequence ID" value="CAJ06191.1"/>
    <property type="molecule type" value="Genomic_DNA"/>
</dbReference>
<reference evidence="2 3" key="1">
    <citation type="journal article" date="2005" name="Science">
        <title>The genome of the kinetoplastid parasite, Leishmania major.</title>
        <authorList>
            <person name="Ivens A.C."/>
            <person name="Peacock C.S."/>
            <person name="Worthey E.A."/>
            <person name="Murphy L."/>
            <person name="Aggarwal G."/>
            <person name="Berriman M."/>
            <person name="Sisk E."/>
            <person name="Rajandream M.A."/>
            <person name="Adlem E."/>
            <person name="Aert R."/>
            <person name="Anupama A."/>
            <person name="Apostolou Z."/>
            <person name="Attipoe P."/>
            <person name="Bason N."/>
            <person name="Bauser C."/>
            <person name="Beck A."/>
            <person name="Beverley S.M."/>
            <person name="Bianchettin G."/>
            <person name="Borzym K."/>
            <person name="Bothe G."/>
            <person name="Bruschi C.V."/>
            <person name="Collins M."/>
            <person name="Cadag E."/>
            <person name="Ciarloni L."/>
            <person name="Clayton C."/>
            <person name="Coulson R.M."/>
            <person name="Cronin A."/>
            <person name="Cruz A.K."/>
            <person name="Davies R.M."/>
            <person name="De Gaudenzi J."/>
            <person name="Dobson D.E."/>
            <person name="Duesterhoeft A."/>
            <person name="Fazelina G."/>
            <person name="Fosker N."/>
            <person name="Frasch A.C."/>
            <person name="Fraser A."/>
            <person name="Fuchs M."/>
            <person name="Gabel C."/>
            <person name="Goble A."/>
            <person name="Goffeau A."/>
            <person name="Harris D."/>
            <person name="Hertz-Fowler C."/>
            <person name="Hilbert H."/>
            <person name="Horn D."/>
            <person name="Huang Y."/>
            <person name="Klages S."/>
            <person name="Knights A."/>
            <person name="Kube M."/>
            <person name="Larke N."/>
            <person name="Litvin L."/>
            <person name="Lord A."/>
            <person name="Louie T."/>
            <person name="Marra M."/>
            <person name="Masuy D."/>
            <person name="Matthews K."/>
            <person name="Michaeli S."/>
            <person name="Mottram J.C."/>
            <person name="Muller-Auer S."/>
            <person name="Munden H."/>
            <person name="Nelson S."/>
            <person name="Norbertczak H."/>
            <person name="Oliver K."/>
            <person name="O'neil S."/>
            <person name="Pentony M."/>
            <person name="Pohl T.M."/>
            <person name="Price C."/>
            <person name="Purnelle B."/>
            <person name="Quail M.A."/>
            <person name="Rabbinowitsch E."/>
            <person name="Reinhardt R."/>
            <person name="Rieger M."/>
            <person name="Rinta J."/>
            <person name="Robben J."/>
            <person name="Robertson L."/>
            <person name="Ruiz J.C."/>
            <person name="Rutter S."/>
            <person name="Saunders D."/>
            <person name="Schafer M."/>
            <person name="Schein J."/>
            <person name="Schwartz D.C."/>
            <person name="Seeger K."/>
            <person name="Seyler A."/>
            <person name="Sharp S."/>
            <person name="Shin H."/>
            <person name="Sivam D."/>
            <person name="Squares R."/>
            <person name="Squares S."/>
            <person name="Tosato V."/>
            <person name="Vogt C."/>
            <person name="Volckaert G."/>
            <person name="Wambutt R."/>
            <person name="Warren T."/>
            <person name="Wedler H."/>
            <person name="Woodward J."/>
            <person name="Zhou S."/>
            <person name="Zimmermann W."/>
            <person name="Smith D.F."/>
            <person name="Blackwell J.M."/>
            <person name="Stuart K.D."/>
            <person name="Barrell B."/>
            <person name="Myler P.J."/>
        </authorList>
    </citation>
    <scope>NUCLEOTIDE SEQUENCE [LARGE SCALE GENOMIC DNA]</scope>
    <source>
        <strain evidence="3">MHOM/IL/81/Friedlin</strain>
    </source>
</reference>